<dbReference type="Proteomes" id="UP001183629">
    <property type="component" value="Unassembled WGS sequence"/>
</dbReference>
<keyword evidence="3" id="KW-1185">Reference proteome</keyword>
<dbReference type="AlphaFoldDB" id="A0AAE4A0H6"/>
<accession>A0AAE4A0H6</accession>
<dbReference type="RefSeq" id="WP_310429203.1">
    <property type="nucleotide sequence ID" value="NZ_JAVDYC010000001.1"/>
</dbReference>
<feature type="region of interest" description="Disordered" evidence="1">
    <location>
        <begin position="20"/>
        <end position="73"/>
    </location>
</feature>
<evidence type="ECO:0000256" key="1">
    <source>
        <dbReference type="SAM" id="MobiDB-lite"/>
    </source>
</evidence>
<organism evidence="2 3">
    <name type="scientific">Catenuloplanes niger</name>
    <dbReference type="NCBI Taxonomy" id="587534"/>
    <lineage>
        <taxon>Bacteria</taxon>
        <taxon>Bacillati</taxon>
        <taxon>Actinomycetota</taxon>
        <taxon>Actinomycetes</taxon>
        <taxon>Micromonosporales</taxon>
        <taxon>Micromonosporaceae</taxon>
        <taxon>Catenuloplanes</taxon>
    </lineage>
</organism>
<sequence>MPFAILALTVICGGGYLLLPDRTGPDRDEPTPATTSAPIQEALTLPAGQAGRVGHAGTALPRCRTTSGPAPSS</sequence>
<protein>
    <submittedName>
        <fullName evidence="2">Uncharacterized protein</fullName>
    </submittedName>
</protein>
<name>A0AAE4A0H6_9ACTN</name>
<reference evidence="2 3" key="1">
    <citation type="submission" date="2023-07" db="EMBL/GenBank/DDBJ databases">
        <title>Sequencing the genomes of 1000 actinobacteria strains.</title>
        <authorList>
            <person name="Klenk H.-P."/>
        </authorList>
    </citation>
    <scope>NUCLEOTIDE SEQUENCE [LARGE SCALE GENOMIC DNA]</scope>
    <source>
        <strain evidence="2 3">DSM 44711</strain>
    </source>
</reference>
<evidence type="ECO:0000313" key="3">
    <source>
        <dbReference type="Proteomes" id="UP001183629"/>
    </source>
</evidence>
<proteinExistence type="predicted"/>
<gene>
    <name evidence="2" type="ORF">J2S44_008456</name>
</gene>
<dbReference type="EMBL" id="JAVDYC010000001">
    <property type="protein sequence ID" value="MDR7328206.1"/>
    <property type="molecule type" value="Genomic_DNA"/>
</dbReference>
<comment type="caution">
    <text evidence="2">The sequence shown here is derived from an EMBL/GenBank/DDBJ whole genome shotgun (WGS) entry which is preliminary data.</text>
</comment>
<evidence type="ECO:0000313" key="2">
    <source>
        <dbReference type="EMBL" id="MDR7328206.1"/>
    </source>
</evidence>
<feature type="compositionally biased region" description="Polar residues" evidence="1">
    <location>
        <begin position="64"/>
        <end position="73"/>
    </location>
</feature>